<proteinExistence type="evidence at transcript level"/>
<sequence length="88" mass="9589">MNMIMLPKRVVAITTFCSNSIFFLGSVYQLRKPVICEPISDSLAKNIVVLGPKSCISVSSKCTTTPSVYTTSNPITENKKSSIESREG</sequence>
<accession>C6TBW4</accession>
<reference evidence="1" key="1">
    <citation type="submission" date="2009-08" db="EMBL/GenBank/DDBJ databases">
        <authorList>
            <person name="Cheung F."/>
            <person name="Xiao Y."/>
            <person name="Chan A."/>
            <person name="Moskal W."/>
            <person name="Town C.D."/>
        </authorList>
    </citation>
    <scope>NUCLEOTIDE SEQUENCE</scope>
</reference>
<evidence type="ECO:0000313" key="1">
    <source>
        <dbReference type="EMBL" id="ACU19316.1"/>
    </source>
</evidence>
<dbReference type="EMBL" id="BT095036">
    <property type="protein sequence ID" value="ACU19316.1"/>
    <property type="molecule type" value="mRNA"/>
</dbReference>
<organism evidence="1">
    <name type="scientific">Glycine max</name>
    <name type="common">Soybean</name>
    <name type="synonym">Glycine hispida</name>
    <dbReference type="NCBI Taxonomy" id="3847"/>
    <lineage>
        <taxon>Eukaryota</taxon>
        <taxon>Viridiplantae</taxon>
        <taxon>Streptophyta</taxon>
        <taxon>Embryophyta</taxon>
        <taxon>Tracheophyta</taxon>
        <taxon>Spermatophyta</taxon>
        <taxon>Magnoliopsida</taxon>
        <taxon>eudicotyledons</taxon>
        <taxon>Gunneridae</taxon>
        <taxon>Pentapetalae</taxon>
        <taxon>rosids</taxon>
        <taxon>fabids</taxon>
        <taxon>Fabales</taxon>
        <taxon>Fabaceae</taxon>
        <taxon>Papilionoideae</taxon>
        <taxon>50 kb inversion clade</taxon>
        <taxon>NPAAA clade</taxon>
        <taxon>indigoferoid/millettioid clade</taxon>
        <taxon>Phaseoleae</taxon>
        <taxon>Glycine</taxon>
        <taxon>Glycine subgen. Soja</taxon>
    </lineage>
</organism>
<dbReference type="AlphaFoldDB" id="C6TBW4"/>
<protein>
    <submittedName>
        <fullName evidence="1">Uncharacterized protein</fullName>
    </submittedName>
</protein>
<name>C6TBW4_SOYBN</name>